<evidence type="ECO:0000256" key="2">
    <source>
        <dbReference type="ARBA" id="ARBA00022692"/>
    </source>
</evidence>
<dbReference type="Pfam" id="PF05101">
    <property type="entry name" value="VirB3"/>
    <property type="match status" value="1"/>
</dbReference>
<evidence type="ECO:0000256" key="3">
    <source>
        <dbReference type="ARBA" id="ARBA00022989"/>
    </source>
</evidence>
<evidence type="ECO:0000313" key="6">
    <source>
        <dbReference type="Proteomes" id="UP000305887"/>
    </source>
</evidence>
<dbReference type="InterPro" id="IPR007792">
    <property type="entry name" value="T4SS_VirB3/TrbD/AvhB"/>
</dbReference>
<dbReference type="RefSeq" id="WP_139076752.1">
    <property type="nucleotide sequence ID" value="NZ_VDFU01000010.1"/>
</dbReference>
<organism evidence="5 6">
    <name type="scientific">Rubellimicrobium rubrum</name>
    <dbReference type="NCBI Taxonomy" id="2585369"/>
    <lineage>
        <taxon>Bacteria</taxon>
        <taxon>Pseudomonadati</taxon>
        <taxon>Pseudomonadota</taxon>
        <taxon>Alphaproteobacteria</taxon>
        <taxon>Rhodobacterales</taxon>
        <taxon>Roseobacteraceae</taxon>
        <taxon>Rubellimicrobium</taxon>
    </lineage>
</organism>
<dbReference type="AlphaFoldDB" id="A0A5C4MUH0"/>
<gene>
    <name evidence="5" type="ORF">FHG66_10725</name>
</gene>
<proteinExistence type="predicted"/>
<keyword evidence="6" id="KW-1185">Reference proteome</keyword>
<name>A0A5C4MUH0_9RHOB</name>
<keyword evidence="3" id="KW-1133">Transmembrane helix</keyword>
<accession>A0A5C4MUH0</accession>
<comment type="subcellular location">
    <subcellularLocation>
        <location evidence="1">Membrane</location>
    </subcellularLocation>
</comment>
<dbReference type="OrthoDB" id="7923381at2"/>
<protein>
    <submittedName>
        <fullName evidence="5">Type IV secretion system protein VirB3</fullName>
    </submittedName>
</protein>
<dbReference type="Proteomes" id="UP000305887">
    <property type="component" value="Unassembled WGS sequence"/>
</dbReference>
<comment type="caution">
    <text evidence="5">The sequence shown here is derived from an EMBL/GenBank/DDBJ whole genome shotgun (WGS) entry which is preliminary data.</text>
</comment>
<keyword evidence="2" id="KW-0812">Transmembrane</keyword>
<reference evidence="5 6" key="1">
    <citation type="submission" date="2019-06" db="EMBL/GenBank/DDBJ databases">
        <title>YIM 131921 draft genome.</title>
        <authorList>
            <person name="Jiang L."/>
        </authorList>
    </citation>
    <scope>NUCLEOTIDE SEQUENCE [LARGE SCALE GENOMIC DNA]</scope>
    <source>
        <strain evidence="5 6">YIM 131921</strain>
    </source>
</reference>
<evidence type="ECO:0000313" key="5">
    <source>
        <dbReference type="EMBL" id="TNC49583.1"/>
    </source>
</evidence>
<evidence type="ECO:0000256" key="1">
    <source>
        <dbReference type="ARBA" id="ARBA00004370"/>
    </source>
</evidence>
<keyword evidence="4" id="KW-0472">Membrane</keyword>
<dbReference type="EMBL" id="VDFU01000010">
    <property type="protein sequence ID" value="TNC49583.1"/>
    <property type="molecule type" value="Genomic_DNA"/>
</dbReference>
<evidence type="ECO:0000256" key="4">
    <source>
        <dbReference type="ARBA" id="ARBA00023136"/>
    </source>
</evidence>
<sequence>MADQTRLFIGLIRPAKLLGLPILYAAGWLFGSALLFLWVQHWAVGVAALLAYPAIWKAADWDPHFLDVVRVVMQHTPPRLPRSEDGETHYAP</sequence>
<dbReference type="GO" id="GO:0016020">
    <property type="term" value="C:membrane"/>
    <property type="evidence" value="ECO:0007669"/>
    <property type="project" value="UniProtKB-SubCell"/>
</dbReference>